<protein>
    <submittedName>
        <fullName evidence="2">Uncharacterized protein</fullName>
    </submittedName>
</protein>
<reference evidence="2" key="1">
    <citation type="submission" date="2002-01" db="EMBL/GenBank/DDBJ databases">
        <title>Oryza sativa nipponbare(GA3) genomic DNA, chromosome 8, PAC clone:P0683E12.</title>
        <authorList>
            <person name="Sasaki T."/>
            <person name="Matsumoto T."/>
            <person name="Yamamoto K."/>
        </authorList>
    </citation>
    <scope>NUCLEOTIDE SEQUENCE</scope>
</reference>
<reference evidence="3" key="3">
    <citation type="journal article" date="2005" name="Nature">
        <title>The map-based sequence of the rice genome.</title>
        <authorList>
            <consortium name="International rice genome sequencing project (IRGSP)"/>
            <person name="Matsumoto T."/>
            <person name="Wu J."/>
            <person name="Kanamori H."/>
            <person name="Katayose Y."/>
            <person name="Fujisawa M."/>
            <person name="Namiki N."/>
            <person name="Mizuno H."/>
            <person name="Yamamoto K."/>
            <person name="Antonio B.A."/>
            <person name="Baba T."/>
            <person name="Sakata K."/>
            <person name="Nagamura Y."/>
            <person name="Aoki H."/>
            <person name="Arikawa K."/>
            <person name="Arita K."/>
            <person name="Bito T."/>
            <person name="Chiden Y."/>
            <person name="Fujitsuka N."/>
            <person name="Fukunaka R."/>
            <person name="Hamada M."/>
            <person name="Harada C."/>
            <person name="Hayashi A."/>
            <person name="Hijishita S."/>
            <person name="Honda M."/>
            <person name="Hosokawa S."/>
            <person name="Ichikawa Y."/>
            <person name="Idonuma A."/>
            <person name="Iijima M."/>
            <person name="Ikeda M."/>
            <person name="Ikeno M."/>
            <person name="Ito K."/>
            <person name="Ito S."/>
            <person name="Ito T."/>
            <person name="Ito Y."/>
            <person name="Ito Y."/>
            <person name="Iwabuchi A."/>
            <person name="Kamiya K."/>
            <person name="Karasawa W."/>
            <person name="Kurita K."/>
            <person name="Katagiri S."/>
            <person name="Kikuta A."/>
            <person name="Kobayashi H."/>
            <person name="Kobayashi N."/>
            <person name="Machita K."/>
            <person name="Maehara T."/>
            <person name="Masukawa M."/>
            <person name="Mizubayashi T."/>
            <person name="Mukai Y."/>
            <person name="Nagasaki H."/>
            <person name="Nagata Y."/>
            <person name="Naito S."/>
            <person name="Nakashima M."/>
            <person name="Nakama Y."/>
            <person name="Nakamichi Y."/>
            <person name="Nakamura M."/>
            <person name="Meguro A."/>
            <person name="Negishi M."/>
            <person name="Ohta I."/>
            <person name="Ohta T."/>
            <person name="Okamoto M."/>
            <person name="Ono N."/>
            <person name="Saji S."/>
            <person name="Sakaguchi M."/>
            <person name="Sakai K."/>
            <person name="Shibata M."/>
            <person name="Shimokawa T."/>
            <person name="Song J."/>
            <person name="Takazaki Y."/>
            <person name="Terasawa K."/>
            <person name="Tsugane M."/>
            <person name="Tsuji K."/>
            <person name="Ueda S."/>
            <person name="Waki K."/>
            <person name="Yamagata H."/>
            <person name="Yamamoto M."/>
            <person name="Yamamoto S."/>
            <person name="Yamane H."/>
            <person name="Yoshiki S."/>
            <person name="Yoshihara R."/>
            <person name="Yukawa K."/>
            <person name="Zhong H."/>
            <person name="Yano M."/>
            <person name="Yuan Q."/>
            <person name="Ouyang S."/>
            <person name="Liu J."/>
            <person name="Jones K.M."/>
            <person name="Gansberger K."/>
            <person name="Moffat K."/>
            <person name="Hill J."/>
            <person name="Bera J."/>
            <person name="Fadrosh D."/>
            <person name="Jin S."/>
            <person name="Johri S."/>
            <person name="Kim M."/>
            <person name="Overton L."/>
            <person name="Reardon M."/>
            <person name="Tsitrin T."/>
            <person name="Vuong H."/>
            <person name="Weaver B."/>
            <person name="Ciecko A."/>
            <person name="Tallon L."/>
            <person name="Jackson J."/>
            <person name="Pai G."/>
            <person name="Aken S.V."/>
            <person name="Utterback T."/>
            <person name="Reidmuller S."/>
            <person name="Feldblyum T."/>
            <person name="Hsiao J."/>
            <person name="Zismann V."/>
            <person name="Iobst S."/>
            <person name="de Vazeille A.R."/>
            <person name="Buell C.R."/>
            <person name="Ying K."/>
            <person name="Li Y."/>
            <person name="Lu T."/>
            <person name="Huang Y."/>
            <person name="Zhao Q."/>
            <person name="Feng Q."/>
            <person name="Zhang L."/>
            <person name="Zhu J."/>
            <person name="Weng Q."/>
            <person name="Mu J."/>
            <person name="Lu Y."/>
            <person name="Fan D."/>
            <person name="Liu Y."/>
            <person name="Guan J."/>
            <person name="Zhang Y."/>
            <person name="Yu S."/>
            <person name="Liu X."/>
            <person name="Zhang Y."/>
            <person name="Hong G."/>
            <person name="Han B."/>
            <person name="Choisne N."/>
            <person name="Demange N."/>
            <person name="Orjeda G."/>
            <person name="Samain S."/>
            <person name="Cattolico L."/>
            <person name="Pelletier E."/>
            <person name="Couloux A."/>
            <person name="Segurens B."/>
            <person name="Wincker P."/>
            <person name="D'Hont A."/>
            <person name="Scarpelli C."/>
            <person name="Weissenbach J."/>
            <person name="Salanoubat M."/>
            <person name="Quetier F."/>
            <person name="Yu Y."/>
            <person name="Kim H.R."/>
            <person name="Rambo T."/>
            <person name="Currie J."/>
            <person name="Collura K."/>
            <person name="Luo M."/>
            <person name="Yang T."/>
            <person name="Ammiraju J.S.S."/>
            <person name="Engler F."/>
            <person name="Soderlund C."/>
            <person name="Wing R.A."/>
            <person name="Palmer L.E."/>
            <person name="de la Bastide M."/>
            <person name="Spiegel L."/>
            <person name="Nascimento L."/>
            <person name="Zutavern T."/>
            <person name="O'Shaughnessy A."/>
            <person name="Dike S."/>
            <person name="Dedhia N."/>
            <person name="Preston R."/>
            <person name="Balija V."/>
            <person name="McCombie W.R."/>
            <person name="Chow T."/>
            <person name="Chen H."/>
            <person name="Chung M."/>
            <person name="Chen C."/>
            <person name="Shaw J."/>
            <person name="Wu H."/>
            <person name="Hsiao K."/>
            <person name="Chao Y."/>
            <person name="Chu M."/>
            <person name="Cheng C."/>
            <person name="Hour A."/>
            <person name="Lee P."/>
            <person name="Lin S."/>
            <person name="Lin Y."/>
            <person name="Liou J."/>
            <person name="Liu S."/>
            <person name="Hsing Y."/>
            <person name="Raghuvanshi S."/>
            <person name="Mohanty A."/>
            <person name="Bharti A.K."/>
            <person name="Gaur A."/>
            <person name="Gupta V."/>
            <person name="Kumar D."/>
            <person name="Ravi V."/>
            <person name="Vij S."/>
            <person name="Kapur A."/>
            <person name="Khurana P."/>
            <person name="Khurana P."/>
            <person name="Khurana J.P."/>
            <person name="Tyagi A.K."/>
            <person name="Gaikwad K."/>
            <person name="Singh A."/>
            <person name="Dalal V."/>
            <person name="Srivastava S."/>
            <person name="Dixit A."/>
            <person name="Pal A.K."/>
            <person name="Ghazi I.A."/>
            <person name="Yadav M."/>
            <person name="Pandit A."/>
            <person name="Bhargava A."/>
            <person name="Sureshbabu K."/>
            <person name="Batra K."/>
            <person name="Sharma T.R."/>
            <person name="Mohapatra T."/>
            <person name="Singh N.K."/>
            <person name="Messing J."/>
            <person name="Nelson A.B."/>
            <person name="Fuks G."/>
            <person name="Kavchok S."/>
            <person name="Keizer G."/>
            <person name="Linton E."/>
            <person name="Llaca V."/>
            <person name="Song R."/>
            <person name="Tanyolac B."/>
            <person name="Young S."/>
            <person name="Ho-Il K."/>
            <person name="Hahn J.H."/>
            <person name="Sangsakoo G."/>
            <person name="Vanavichit A."/>
            <person name="de Mattos Luiz.A.T."/>
            <person name="Zimmer P.D."/>
            <person name="Malone G."/>
            <person name="Dellagostin O."/>
            <person name="de Oliveira A.C."/>
            <person name="Bevan M."/>
            <person name="Bancroft I."/>
            <person name="Minx P."/>
            <person name="Cordum H."/>
            <person name="Wilson R."/>
            <person name="Cheng Z."/>
            <person name="Jin W."/>
            <person name="Jiang J."/>
            <person name="Leong S.A."/>
            <person name="Iwama H."/>
            <person name="Gojobori T."/>
            <person name="Itoh T."/>
            <person name="Niimura Y."/>
            <person name="Fujii Y."/>
            <person name="Habara T."/>
            <person name="Sakai H."/>
            <person name="Sato Y."/>
            <person name="Wilson G."/>
            <person name="Kumar K."/>
            <person name="McCouch S."/>
            <person name="Juretic N."/>
            <person name="Hoen D."/>
            <person name="Wright S."/>
            <person name="Bruskiewich R."/>
            <person name="Bureau T."/>
            <person name="Miyao A."/>
            <person name="Hirochika H."/>
            <person name="Nishikawa T."/>
            <person name="Kadowaki K."/>
            <person name="Sugiura M."/>
            <person name="Burr B."/>
            <person name="Sasaki T."/>
        </authorList>
    </citation>
    <scope>NUCLEOTIDE SEQUENCE [LARGE SCALE GENOMIC DNA]</scope>
    <source>
        <strain evidence="3">cv. Nipponbare</strain>
    </source>
</reference>
<dbReference type="AlphaFoldDB" id="Q6Z987"/>
<organism evidence="2 3">
    <name type="scientific">Oryza sativa subsp. japonica</name>
    <name type="common">Rice</name>
    <dbReference type="NCBI Taxonomy" id="39947"/>
    <lineage>
        <taxon>Eukaryota</taxon>
        <taxon>Viridiplantae</taxon>
        <taxon>Streptophyta</taxon>
        <taxon>Embryophyta</taxon>
        <taxon>Tracheophyta</taxon>
        <taxon>Spermatophyta</taxon>
        <taxon>Magnoliopsida</taxon>
        <taxon>Liliopsida</taxon>
        <taxon>Poales</taxon>
        <taxon>Poaceae</taxon>
        <taxon>BOP clade</taxon>
        <taxon>Oryzoideae</taxon>
        <taxon>Oryzeae</taxon>
        <taxon>Oryzinae</taxon>
        <taxon>Oryza</taxon>
        <taxon>Oryza sativa</taxon>
    </lineage>
</organism>
<evidence type="ECO:0000313" key="1">
    <source>
        <dbReference type="EMBL" id="BAD01740.1"/>
    </source>
</evidence>
<name>Q6Z987_ORYSJ</name>
<reference evidence="3" key="4">
    <citation type="journal article" date="2008" name="Nucleic Acids Res.">
        <title>The rice annotation project database (RAP-DB): 2008 update.</title>
        <authorList>
            <consortium name="The rice annotation project (RAP)"/>
        </authorList>
    </citation>
    <scope>GENOME REANNOTATION</scope>
    <source>
        <strain evidence="3">cv. Nipponbare</strain>
    </source>
</reference>
<accession>Q6Z987</accession>
<dbReference type="EMBL" id="AP004706">
    <property type="protein sequence ID" value="BAD03378.1"/>
    <property type="molecule type" value="Genomic_DNA"/>
</dbReference>
<evidence type="ECO:0000313" key="3">
    <source>
        <dbReference type="Proteomes" id="UP000000763"/>
    </source>
</evidence>
<dbReference type="Proteomes" id="UP000000763">
    <property type="component" value="Chromosome 8"/>
</dbReference>
<gene>
    <name evidence="2" type="ORF">P0683E12.8</name>
    <name evidence="1" type="ORF">P0689D06.12</name>
</gene>
<evidence type="ECO:0000313" key="2">
    <source>
        <dbReference type="EMBL" id="BAD03378.1"/>
    </source>
</evidence>
<proteinExistence type="predicted"/>
<sequence>MWPGTLGDVGPEGEVSALLTDFPEGGRVTPILAPRAEAPRPLAFLLHVYGLGQPGR</sequence>
<reference evidence="1" key="2">
    <citation type="submission" date="2002-01" db="EMBL/GenBank/DDBJ databases">
        <title>Oryza sativa nipponbare(GA3) genomic DNA, chromosome 8, PAC clone:P0689D06.</title>
        <authorList>
            <person name="Sasaki T."/>
            <person name="Matsumoto T."/>
            <person name="Yamamoto K."/>
        </authorList>
    </citation>
    <scope>NUCLEOTIDE SEQUENCE</scope>
</reference>
<dbReference type="EMBL" id="AP004621">
    <property type="protein sequence ID" value="BAD01740.1"/>
    <property type="molecule type" value="Genomic_DNA"/>
</dbReference>